<dbReference type="RefSeq" id="WP_249994148.1">
    <property type="nucleotide sequence ID" value="NZ_CP116221.1"/>
</dbReference>
<evidence type="ECO:0000259" key="1">
    <source>
        <dbReference type="Pfam" id="PF00144"/>
    </source>
</evidence>
<gene>
    <name evidence="2" type="ORF">MUN68_006560</name>
</gene>
<dbReference type="GO" id="GO:0016787">
    <property type="term" value="F:hydrolase activity"/>
    <property type="evidence" value="ECO:0007669"/>
    <property type="project" value="UniProtKB-KW"/>
</dbReference>
<feature type="domain" description="Beta-lactamase-related" evidence="1">
    <location>
        <begin position="31"/>
        <end position="353"/>
    </location>
</feature>
<proteinExistence type="predicted"/>
<protein>
    <submittedName>
        <fullName evidence="2">Serine hydrolase</fullName>
    </submittedName>
</protein>
<dbReference type="Proteomes" id="UP001202717">
    <property type="component" value="Chromosome"/>
</dbReference>
<dbReference type="PANTHER" id="PTHR46825:SF7">
    <property type="entry name" value="D-ALANYL-D-ALANINE CARBOXYPEPTIDASE"/>
    <property type="match status" value="1"/>
</dbReference>
<dbReference type="SUPFAM" id="SSF56601">
    <property type="entry name" value="beta-lactamase/transpeptidase-like"/>
    <property type="match status" value="1"/>
</dbReference>
<dbReference type="InterPro" id="IPR012338">
    <property type="entry name" value="Beta-lactam/transpept-like"/>
</dbReference>
<organism evidence="2 3">
    <name type="scientific">Psychroserpens ponticola</name>
    <dbReference type="NCBI Taxonomy" id="2932268"/>
    <lineage>
        <taxon>Bacteria</taxon>
        <taxon>Pseudomonadati</taxon>
        <taxon>Bacteroidota</taxon>
        <taxon>Flavobacteriia</taxon>
        <taxon>Flavobacteriales</taxon>
        <taxon>Flavobacteriaceae</taxon>
        <taxon>Psychroserpens</taxon>
    </lineage>
</organism>
<accession>A0ABY7S3X6</accession>
<evidence type="ECO:0000313" key="3">
    <source>
        <dbReference type="Proteomes" id="UP001202717"/>
    </source>
</evidence>
<dbReference type="PANTHER" id="PTHR46825">
    <property type="entry name" value="D-ALANYL-D-ALANINE-CARBOXYPEPTIDASE/ENDOPEPTIDASE AMPH"/>
    <property type="match status" value="1"/>
</dbReference>
<dbReference type="EMBL" id="CP116221">
    <property type="protein sequence ID" value="WCO03151.1"/>
    <property type="molecule type" value="Genomic_DNA"/>
</dbReference>
<keyword evidence="3" id="KW-1185">Reference proteome</keyword>
<reference evidence="2 3" key="1">
    <citation type="submission" date="2023-01" db="EMBL/GenBank/DDBJ databases">
        <title>Psychroserpens ponticola sp. nov., isolated from seawater.</title>
        <authorList>
            <person name="Kristyanto S."/>
            <person name="Jung J."/>
            <person name="Kim J.M."/>
            <person name="Jeon C.O."/>
        </authorList>
    </citation>
    <scope>NUCLEOTIDE SEQUENCE [LARGE SCALE GENOMIC DNA]</scope>
    <source>
        <strain evidence="2 3">MSW6</strain>
    </source>
</reference>
<name>A0ABY7S3X6_9FLAO</name>
<keyword evidence="2" id="KW-0378">Hydrolase</keyword>
<evidence type="ECO:0000313" key="2">
    <source>
        <dbReference type="EMBL" id="WCO03151.1"/>
    </source>
</evidence>
<dbReference type="Gene3D" id="3.40.710.10">
    <property type="entry name" value="DD-peptidase/beta-lactamase superfamily"/>
    <property type="match status" value="1"/>
</dbReference>
<sequence length="368" mass="42240">MKTIAYCFLLKSLLLFGQSDSISKRLQNKIDHQSEHPVHGILFYVHDENKAFTYNEGFGLVDKKGEPVTRHSAFRIASSTKLFVSTIILQLEEDGKLNLKDKAFSILKPKGNLSFDDFHVLDGINYSEEITIEHLLSHRSGLADIFTDKEDEFFSLIFENPNTQYSPESIIALYKKYDLNSAPHFRPQEGWHYSDMNYVLLGLIIEQLDQSTLSASIRNRILEPLHMEHTYFEYYETPKKNIQTIQQYVGDTNFSKINTSFDWSGGGLVSTNSDLAIFIKGLFNLSIIDKTSLNKMIDVKFTKTNESRYGLGVYELIINGEVYYGHFGFYGSFIGYSPKNKKTISYCISQALPNFNVYKFISDVTKRI</sequence>
<dbReference type="InterPro" id="IPR050491">
    <property type="entry name" value="AmpC-like"/>
</dbReference>
<dbReference type="Pfam" id="PF00144">
    <property type="entry name" value="Beta-lactamase"/>
    <property type="match status" value="1"/>
</dbReference>
<dbReference type="InterPro" id="IPR001466">
    <property type="entry name" value="Beta-lactam-related"/>
</dbReference>